<organism evidence="2">
    <name type="scientific">Hexamita inflata</name>
    <dbReference type="NCBI Taxonomy" id="28002"/>
    <lineage>
        <taxon>Eukaryota</taxon>
        <taxon>Metamonada</taxon>
        <taxon>Diplomonadida</taxon>
        <taxon>Hexamitidae</taxon>
        <taxon>Hexamitinae</taxon>
        <taxon>Hexamita</taxon>
    </lineage>
</organism>
<dbReference type="AlphaFoldDB" id="A0AA86UUU5"/>
<dbReference type="EMBL" id="CATOUU010000994">
    <property type="protein sequence ID" value="CAI9965697.1"/>
    <property type="molecule type" value="Genomic_DNA"/>
</dbReference>
<reference evidence="2" key="1">
    <citation type="submission" date="2023-06" db="EMBL/GenBank/DDBJ databases">
        <authorList>
            <person name="Kurt Z."/>
        </authorList>
    </citation>
    <scope>NUCLEOTIDE SEQUENCE</scope>
</reference>
<gene>
    <name evidence="3" type="ORF">HINF_LOCUS32475</name>
    <name evidence="2" type="ORF">HINF_LOCUS53342</name>
</gene>
<evidence type="ECO:0000256" key="1">
    <source>
        <dbReference type="SAM" id="Phobius"/>
    </source>
</evidence>
<comment type="caution">
    <text evidence="2">The sequence shown here is derived from an EMBL/GenBank/DDBJ whole genome shotgun (WGS) entry which is preliminary data.</text>
</comment>
<evidence type="ECO:0000313" key="2">
    <source>
        <dbReference type="EMBL" id="CAI9965697.1"/>
    </source>
</evidence>
<keyword evidence="1" id="KW-1133">Transmembrane helix</keyword>
<keyword evidence="1" id="KW-0472">Membrane</keyword>
<sequence length="249" mass="29571">MQFSLHDIDYYNIWQQHKIKKQISSDLKILLQNLYSHYYQLQHHGHTLTYIVIIQVLYFIYLRNRDTKQTNITFSKHVLLAHLHCCVLDIIIWRKQPVLEEFGRSPVSERFLKTYPTRVSIYTHSTRFIVNKQQYSPHRPWQHLTPSIEFRPKPIFQFMSQCTEGATGWLLCSRWCTHSHVLRVLRTHLREPQTPGETRSSPNGGSGQVVLCWFVDACSGRENASFQILDHQFFTRPHHGIAMKFQCFM</sequence>
<evidence type="ECO:0000313" key="3">
    <source>
        <dbReference type="EMBL" id="CAL6029598.1"/>
    </source>
</evidence>
<dbReference type="EMBL" id="CAXDID020000111">
    <property type="protein sequence ID" value="CAL6029598.1"/>
    <property type="molecule type" value="Genomic_DNA"/>
</dbReference>
<keyword evidence="1" id="KW-0812">Transmembrane</keyword>
<proteinExistence type="predicted"/>
<name>A0AA86UUU5_9EUKA</name>
<keyword evidence="4" id="KW-1185">Reference proteome</keyword>
<protein>
    <submittedName>
        <fullName evidence="3">Hypothetical_protein</fullName>
    </submittedName>
</protein>
<evidence type="ECO:0000313" key="4">
    <source>
        <dbReference type="Proteomes" id="UP001642409"/>
    </source>
</evidence>
<feature type="transmembrane region" description="Helical" evidence="1">
    <location>
        <begin position="43"/>
        <end position="62"/>
    </location>
</feature>
<accession>A0AA86UUU5</accession>
<dbReference type="Proteomes" id="UP001642409">
    <property type="component" value="Unassembled WGS sequence"/>
</dbReference>
<reference evidence="3 4" key="2">
    <citation type="submission" date="2024-07" db="EMBL/GenBank/DDBJ databases">
        <authorList>
            <person name="Akdeniz Z."/>
        </authorList>
    </citation>
    <scope>NUCLEOTIDE SEQUENCE [LARGE SCALE GENOMIC DNA]</scope>
</reference>